<proteinExistence type="predicted"/>
<organism evidence="2 3">
    <name type="scientific">Ambrosia artemisiifolia</name>
    <name type="common">Common ragweed</name>
    <dbReference type="NCBI Taxonomy" id="4212"/>
    <lineage>
        <taxon>Eukaryota</taxon>
        <taxon>Viridiplantae</taxon>
        <taxon>Streptophyta</taxon>
        <taxon>Embryophyta</taxon>
        <taxon>Tracheophyta</taxon>
        <taxon>Spermatophyta</taxon>
        <taxon>Magnoliopsida</taxon>
        <taxon>eudicotyledons</taxon>
        <taxon>Gunneridae</taxon>
        <taxon>Pentapetalae</taxon>
        <taxon>asterids</taxon>
        <taxon>campanulids</taxon>
        <taxon>Asterales</taxon>
        <taxon>Asteraceae</taxon>
        <taxon>Asteroideae</taxon>
        <taxon>Heliantheae alliance</taxon>
        <taxon>Heliantheae</taxon>
        <taxon>Ambrosia</taxon>
    </lineage>
</organism>
<protein>
    <submittedName>
        <fullName evidence="2">Uncharacterized protein</fullName>
    </submittedName>
</protein>
<sequence>MEIYTERERETTSVTTPPPTAPSPSTTTPPPPRGNRLQEAYTISGGVDVKVPLLARQRKSPEIHPNLLQGFNNSHDVSIPTPTIHHGCLGSDGVVEPLFNRIL</sequence>
<reference evidence="2" key="1">
    <citation type="submission" date="2022-06" db="EMBL/GenBank/DDBJ databases">
        <title>Uncovering the hologenomic basis of an extraordinary plant invasion.</title>
        <authorList>
            <person name="Bieker V.C."/>
            <person name="Martin M.D."/>
            <person name="Gilbert T."/>
            <person name="Hodgins K."/>
            <person name="Battlay P."/>
            <person name="Petersen B."/>
            <person name="Wilson J."/>
        </authorList>
    </citation>
    <scope>NUCLEOTIDE SEQUENCE</scope>
    <source>
        <strain evidence="2">AA19_3_7</strain>
        <tissue evidence="2">Leaf</tissue>
    </source>
</reference>
<evidence type="ECO:0000313" key="3">
    <source>
        <dbReference type="Proteomes" id="UP001206925"/>
    </source>
</evidence>
<feature type="compositionally biased region" description="Pro residues" evidence="1">
    <location>
        <begin position="16"/>
        <end position="33"/>
    </location>
</feature>
<evidence type="ECO:0000313" key="2">
    <source>
        <dbReference type="EMBL" id="KAI7753452.1"/>
    </source>
</evidence>
<evidence type="ECO:0000256" key="1">
    <source>
        <dbReference type="SAM" id="MobiDB-lite"/>
    </source>
</evidence>
<dbReference type="Proteomes" id="UP001206925">
    <property type="component" value="Unassembled WGS sequence"/>
</dbReference>
<comment type="caution">
    <text evidence="2">The sequence shown here is derived from an EMBL/GenBank/DDBJ whole genome shotgun (WGS) entry which is preliminary data.</text>
</comment>
<keyword evidence="3" id="KW-1185">Reference proteome</keyword>
<name>A0AAD5D550_AMBAR</name>
<feature type="region of interest" description="Disordered" evidence="1">
    <location>
        <begin position="1"/>
        <end position="38"/>
    </location>
</feature>
<dbReference type="EMBL" id="JAMZMK010005436">
    <property type="protein sequence ID" value="KAI7753452.1"/>
    <property type="molecule type" value="Genomic_DNA"/>
</dbReference>
<dbReference type="AlphaFoldDB" id="A0AAD5D550"/>
<accession>A0AAD5D550</accession>
<gene>
    <name evidence="2" type="ORF">M8C21_007447</name>
</gene>
<feature type="compositionally biased region" description="Basic and acidic residues" evidence="1">
    <location>
        <begin position="1"/>
        <end position="11"/>
    </location>
</feature>